<protein>
    <submittedName>
        <fullName evidence="1">Uncharacterized protein</fullName>
    </submittedName>
</protein>
<dbReference type="PANTHER" id="PTHR38795:SF1">
    <property type="entry name" value="DUF6604 DOMAIN-CONTAINING PROTEIN"/>
    <property type="match status" value="1"/>
</dbReference>
<sequence length="239" mass="26915">MKTTTATSFVDWADLEEFLKLHDEENIFMDGRPQGLKECIHKLQLFYGMSLATTAKNARKGISRCSKRGTRMVQSTTPFALACQEDIVNDAKMPYNAAAVDALNHYSSAKPKQQQKLTIGGDTAEILSPILLQDNPTSAKLLTSLQILKDMRICLISEEPKLLFKYIGMVIRCSKFLNQFHHSTQQIHGENNTCKKHETLELVYSALKISYHGELYCSKLNENTRAAILKRCCLAGVRI</sequence>
<evidence type="ECO:0000313" key="2">
    <source>
        <dbReference type="Proteomes" id="UP000799302"/>
    </source>
</evidence>
<proteinExistence type="predicted"/>
<dbReference type="AlphaFoldDB" id="A0A6A6UNU0"/>
<accession>A0A6A6UNU0</accession>
<dbReference type="OrthoDB" id="5238236at2759"/>
<dbReference type="EMBL" id="MU004231">
    <property type="protein sequence ID" value="KAF2673097.1"/>
    <property type="molecule type" value="Genomic_DNA"/>
</dbReference>
<gene>
    <name evidence="1" type="ORF">BT63DRAFT_146169</name>
</gene>
<evidence type="ECO:0000313" key="1">
    <source>
        <dbReference type="EMBL" id="KAF2673097.1"/>
    </source>
</evidence>
<dbReference type="Proteomes" id="UP000799302">
    <property type="component" value="Unassembled WGS sequence"/>
</dbReference>
<name>A0A6A6UNU0_9PEZI</name>
<keyword evidence="2" id="KW-1185">Reference proteome</keyword>
<reference evidence="1" key="1">
    <citation type="journal article" date="2020" name="Stud. Mycol.">
        <title>101 Dothideomycetes genomes: a test case for predicting lifestyles and emergence of pathogens.</title>
        <authorList>
            <person name="Haridas S."/>
            <person name="Albert R."/>
            <person name="Binder M."/>
            <person name="Bloem J."/>
            <person name="Labutti K."/>
            <person name="Salamov A."/>
            <person name="Andreopoulos B."/>
            <person name="Baker S."/>
            <person name="Barry K."/>
            <person name="Bills G."/>
            <person name="Bluhm B."/>
            <person name="Cannon C."/>
            <person name="Castanera R."/>
            <person name="Culley D."/>
            <person name="Daum C."/>
            <person name="Ezra D."/>
            <person name="Gonzalez J."/>
            <person name="Henrissat B."/>
            <person name="Kuo A."/>
            <person name="Liang C."/>
            <person name="Lipzen A."/>
            <person name="Lutzoni F."/>
            <person name="Magnuson J."/>
            <person name="Mondo S."/>
            <person name="Nolan M."/>
            <person name="Ohm R."/>
            <person name="Pangilinan J."/>
            <person name="Park H.-J."/>
            <person name="Ramirez L."/>
            <person name="Alfaro M."/>
            <person name="Sun H."/>
            <person name="Tritt A."/>
            <person name="Yoshinaga Y."/>
            <person name="Zwiers L.-H."/>
            <person name="Turgeon B."/>
            <person name="Goodwin S."/>
            <person name="Spatafora J."/>
            <person name="Crous P."/>
            <person name="Grigoriev I."/>
        </authorList>
    </citation>
    <scope>NUCLEOTIDE SEQUENCE</scope>
    <source>
        <strain evidence="1">CBS 115976</strain>
    </source>
</reference>
<dbReference type="PANTHER" id="PTHR38795">
    <property type="entry name" value="DUF6604 DOMAIN-CONTAINING PROTEIN"/>
    <property type="match status" value="1"/>
</dbReference>
<organism evidence="1 2">
    <name type="scientific">Microthyrium microscopicum</name>
    <dbReference type="NCBI Taxonomy" id="703497"/>
    <lineage>
        <taxon>Eukaryota</taxon>
        <taxon>Fungi</taxon>
        <taxon>Dikarya</taxon>
        <taxon>Ascomycota</taxon>
        <taxon>Pezizomycotina</taxon>
        <taxon>Dothideomycetes</taxon>
        <taxon>Dothideomycetes incertae sedis</taxon>
        <taxon>Microthyriales</taxon>
        <taxon>Microthyriaceae</taxon>
        <taxon>Microthyrium</taxon>
    </lineage>
</organism>